<evidence type="ECO:0000313" key="2">
    <source>
        <dbReference type="Proteomes" id="UP000010953"/>
    </source>
</evidence>
<dbReference type="Proteomes" id="UP000010953">
    <property type="component" value="Unassembled WGS sequence"/>
</dbReference>
<comment type="caution">
    <text evidence="1">The sequence shown here is derived from an EMBL/GenBank/DDBJ whole genome shotgun (WGS) entry which is preliminary data.</text>
</comment>
<organism evidence="1 2">
    <name type="scientific">Mariniradius saccharolyticus AK6</name>
    <dbReference type="NCBI Taxonomy" id="1239962"/>
    <lineage>
        <taxon>Bacteria</taxon>
        <taxon>Pseudomonadati</taxon>
        <taxon>Bacteroidota</taxon>
        <taxon>Cytophagia</taxon>
        <taxon>Cytophagales</taxon>
        <taxon>Cyclobacteriaceae</taxon>
        <taxon>Mariniradius</taxon>
    </lineage>
</organism>
<evidence type="ECO:0000313" key="1">
    <source>
        <dbReference type="EMBL" id="EMS33200.1"/>
    </source>
</evidence>
<dbReference type="AlphaFoldDB" id="M7X6Y4"/>
<accession>M7X6Y4</accession>
<dbReference type="InParanoid" id="M7X6Y4"/>
<gene>
    <name evidence="1" type="ORF">C943_00477</name>
</gene>
<protein>
    <submittedName>
        <fullName evidence="1">Uncharacterized protein</fullName>
    </submittedName>
</protein>
<keyword evidence="2" id="KW-1185">Reference proteome</keyword>
<dbReference type="EMBL" id="AMZY02000010">
    <property type="protein sequence ID" value="EMS33200.1"/>
    <property type="molecule type" value="Genomic_DNA"/>
</dbReference>
<proteinExistence type="predicted"/>
<reference evidence="1" key="1">
    <citation type="submission" date="2013-01" db="EMBL/GenBank/DDBJ databases">
        <title>Genome assembly of Mariniradius saccharolyticus AK6.</title>
        <authorList>
            <person name="Vaidya B."/>
            <person name="Khatri I."/>
            <person name="Tanuku N.R.S."/>
            <person name="Subramanian S."/>
            <person name="Pinnaka A."/>
        </authorList>
    </citation>
    <scope>NUCLEOTIDE SEQUENCE [LARGE SCALE GENOMIC DNA]</scope>
    <source>
        <strain evidence="1">AK6</strain>
    </source>
</reference>
<name>M7X6Y4_9BACT</name>
<sequence length="45" mass="4936">MKNFAIIGSKRAFIGDKDSGFIFSEGLLGSFWITGENRPGEQKGK</sequence>